<keyword evidence="3" id="KW-1185">Reference proteome</keyword>
<dbReference type="FunFam" id="3.40.30.10:FF:000091">
    <property type="entry name" value="Glutathione S-transferase L2, chloroplastic"/>
    <property type="match status" value="1"/>
</dbReference>
<dbReference type="OrthoDB" id="4951845at2759"/>
<reference evidence="2" key="1">
    <citation type="submission" date="2020-01" db="EMBL/GenBank/DDBJ databases">
        <title>Genome sequence of Kobresia littledalei, the first chromosome-level genome in the family Cyperaceae.</title>
        <authorList>
            <person name="Qu G."/>
        </authorList>
    </citation>
    <scope>NUCLEOTIDE SEQUENCE</scope>
    <source>
        <strain evidence="2">C.B.Clarke</strain>
        <tissue evidence="2">Leaf</tissue>
    </source>
</reference>
<dbReference type="Proteomes" id="UP000623129">
    <property type="component" value="Unassembled WGS sequence"/>
</dbReference>
<dbReference type="SUPFAM" id="SSF52833">
    <property type="entry name" value="Thioredoxin-like"/>
    <property type="match status" value="1"/>
</dbReference>
<evidence type="ECO:0000313" key="3">
    <source>
        <dbReference type="Proteomes" id="UP000623129"/>
    </source>
</evidence>
<dbReference type="PROSITE" id="PS50404">
    <property type="entry name" value="GST_NTER"/>
    <property type="match status" value="1"/>
</dbReference>
<dbReference type="EMBL" id="SWLB01000005">
    <property type="protein sequence ID" value="KAF3338726.1"/>
    <property type="molecule type" value="Genomic_DNA"/>
</dbReference>
<dbReference type="Gene3D" id="3.40.30.10">
    <property type="entry name" value="Glutaredoxin"/>
    <property type="match status" value="1"/>
</dbReference>
<name>A0A833VHE3_9POAL</name>
<evidence type="ECO:0000259" key="1">
    <source>
        <dbReference type="PROSITE" id="PS50404"/>
    </source>
</evidence>
<dbReference type="PANTHER" id="PTHR44328">
    <property type="entry name" value="GLUTATHIONE S-TRANSFERASE L1"/>
    <property type="match status" value="1"/>
</dbReference>
<dbReference type="InterPro" id="IPR036249">
    <property type="entry name" value="Thioredoxin-like_sf"/>
</dbReference>
<organism evidence="2 3">
    <name type="scientific">Carex littledalei</name>
    <dbReference type="NCBI Taxonomy" id="544730"/>
    <lineage>
        <taxon>Eukaryota</taxon>
        <taxon>Viridiplantae</taxon>
        <taxon>Streptophyta</taxon>
        <taxon>Embryophyta</taxon>
        <taxon>Tracheophyta</taxon>
        <taxon>Spermatophyta</taxon>
        <taxon>Magnoliopsida</taxon>
        <taxon>Liliopsida</taxon>
        <taxon>Poales</taxon>
        <taxon>Cyperaceae</taxon>
        <taxon>Cyperoideae</taxon>
        <taxon>Cariceae</taxon>
        <taxon>Carex</taxon>
        <taxon>Carex subgen. Euthyceras</taxon>
    </lineage>
</organism>
<dbReference type="GO" id="GO:0004364">
    <property type="term" value="F:glutathione transferase activity"/>
    <property type="evidence" value="ECO:0007669"/>
    <property type="project" value="InterPro"/>
</dbReference>
<protein>
    <submittedName>
        <fullName evidence="2">Protein IN2-1</fullName>
    </submittedName>
</protein>
<accession>A0A833VHE3</accession>
<dbReference type="InterPro" id="IPR044629">
    <property type="entry name" value="GSTL1/2/3"/>
</dbReference>
<sequence>MKNPLPFPLTKVCYKHRGYGSIFETFIWRRREKDGTTRLYVSYICPYAQRTWIARNYKGLQEQIKLVALDLGDRLAWYKEKLYPENKVPSLEHNNEVKGESLDLIKYIDTHFEGPALLPDDPAKQTFAEELLTYSDSFNKAMFSVLLSKGDDISDAGTYFIAQYRMCIKMRFAVDIAYAPFIERLQIYLSDLE</sequence>
<feature type="domain" description="GST N-terminal" evidence="1">
    <location>
        <begin position="35"/>
        <end position="116"/>
    </location>
</feature>
<proteinExistence type="predicted"/>
<comment type="caution">
    <text evidence="2">The sequence shown here is derived from an EMBL/GenBank/DDBJ whole genome shotgun (WGS) entry which is preliminary data.</text>
</comment>
<dbReference type="InterPro" id="IPR004045">
    <property type="entry name" value="Glutathione_S-Trfase_N"/>
</dbReference>
<dbReference type="Pfam" id="PF13417">
    <property type="entry name" value="GST_N_3"/>
    <property type="match status" value="1"/>
</dbReference>
<gene>
    <name evidence="2" type="ORF">FCM35_KLT17563</name>
</gene>
<evidence type="ECO:0000313" key="2">
    <source>
        <dbReference type="EMBL" id="KAF3338726.1"/>
    </source>
</evidence>
<dbReference type="Gene3D" id="1.20.1050.10">
    <property type="match status" value="1"/>
</dbReference>
<dbReference type="PANTHER" id="PTHR44328:SF16">
    <property type="entry name" value="PROTEIN IN2-1 HOMOLOG B"/>
    <property type="match status" value="1"/>
</dbReference>
<dbReference type="AlphaFoldDB" id="A0A833VHE3"/>